<organism evidence="6 7">
    <name type="scientific">Flavobacterium columnare (strain ATCC 49512 / CIP 103533 / TG 44/87)</name>
    <dbReference type="NCBI Taxonomy" id="1041826"/>
    <lineage>
        <taxon>Bacteria</taxon>
        <taxon>Pseudomonadati</taxon>
        <taxon>Bacteroidota</taxon>
        <taxon>Flavobacteriia</taxon>
        <taxon>Flavobacteriales</taxon>
        <taxon>Flavobacteriaceae</taxon>
        <taxon>Flavobacterium</taxon>
    </lineage>
</organism>
<feature type="domain" description="Glycosyltransferase 2-like" evidence="5">
    <location>
        <begin position="44"/>
        <end position="168"/>
    </location>
</feature>
<feature type="transmembrane region" description="Helical" evidence="4">
    <location>
        <begin position="6"/>
        <end position="26"/>
    </location>
</feature>
<evidence type="ECO:0000256" key="1">
    <source>
        <dbReference type="ARBA" id="ARBA00006739"/>
    </source>
</evidence>
<keyword evidence="2" id="KW-0328">Glycosyltransferase</keyword>
<dbReference type="SUPFAM" id="SSF53448">
    <property type="entry name" value="Nucleotide-diphospho-sugar transferases"/>
    <property type="match status" value="1"/>
</dbReference>
<dbReference type="HOGENOM" id="CLU_055604_1_0_10"/>
<dbReference type="PANTHER" id="PTHR43630:SF1">
    <property type="entry name" value="POLY-BETA-1,6-N-ACETYL-D-GLUCOSAMINE SYNTHASE"/>
    <property type="match status" value="1"/>
</dbReference>
<dbReference type="PANTHER" id="PTHR43630">
    <property type="entry name" value="POLY-BETA-1,6-N-ACETYL-D-GLUCOSAMINE SYNTHASE"/>
    <property type="match status" value="1"/>
</dbReference>
<reference evidence="6 7" key="1">
    <citation type="journal article" date="2012" name="J. Bacteriol.">
        <title>Genome Sequence of the Fish Pathogen Flavobacterium columnare ATCC 49512.</title>
        <authorList>
            <person name="Tekedar H.C."/>
            <person name="Karsi A."/>
            <person name="Gillaspy A.F."/>
            <person name="Dyer D.W."/>
            <person name="Benton N.R."/>
            <person name="Zaitshik J."/>
            <person name="Vamenta S."/>
            <person name="Banes M.M."/>
            <person name="Gulsoy N."/>
            <person name="Aboko-Cole M."/>
            <person name="Waldbieser G.C."/>
            <person name="Lawrence M.L."/>
        </authorList>
    </citation>
    <scope>NUCLEOTIDE SEQUENCE [LARGE SCALE GENOMIC DNA]</scope>
    <source>
        <strain evidence="7">ATCC 49512 / CIP 103533 / TG 44/87</strain>
    </source>
</reference>
<evidence type="ECO:0000259" key="5">
    <source>
        <dbReference type="Pfam" id="PF00535"/>
    </source>
</evidence>
<feature type="transmembrane region" description="Helical" evidence="4">
    <location>
        <begin position="280"/>
        <end position="301"/>
    </location>
</feature>
<name>G8X4Z7_FLACA</name>
<dbReference type="InterPro" id="IPR001173">
    <property type="entry name" value="Glyco_trans_2-like"/>
</dbReference>
<gene>
    <name evidence="6" type="ordered locus">FCOL_10020</name>
</gene>
<evidence type="ECO:0000256" key="2">
    <source>
        <dbReference type="ARBA" id="ARBA00022676"/>
    </source>
</evidence>
<accession>G8X4Z7</accession>
<dbReference type="STRING" id="1041826.FCOL_10020"/>
<keyword evidence="4" id="KW-1133">Transmembrane helix</keyword>
<dbReference type="KEGG" id="fco:FCOL_10020"/>
<keyword evidence="3 6" id="KW-0808">Transferase</keyword>
<dbReference type="RefSeq" id="WP_014166087.1">
    <property type="nucleotide sequence ID" value="NC_016510.2"/>
</dbReference>
<evidence type="ECO:0000313" key="6">
    <source>
        <dbReference type="EMBL" id="AEW86813.1"/>
    </source>
</evidence>
<evidence type="ECO:0000256" key="3">
    <source>
        <dbReference type="ARBA" id="ARBA00022679"/>
    </source>
</evidence>
<keyword evidence="4" id="KW-0472">Membrane</keyword>
<dbReference type="AlphaFoldDB" id="G8X4Z7"/>
<dbReference type="InterPro" id="IPR029044">
    <property type="entry name" value="Nucleotide-diphossugar_trans"/>
</dbReference>
<protein>
    <submittedName>
        <fullName evidence="6">Glycosyl transferase, group 2 family protein</fullName>
    </submittedName>
</protein>
<dbReference type="eggNOG" id="COG1215">
    <property type="taxonomic scope" value="Bacteria"/>
</dbReference>
<dbReference type="Pfam" id="PF00535">
    <property type="entry name" value="Glycos_transf_2"/>
    <property type="match status" value="1"/>
</dbReference>
<dbReference type="EMBL" id="CP003222">
    <property type="protein sequence ID" value="AEW86813.1"/>
    <property type="molecule type" value="Genomic_DNA"/>
</dbReference>
<evidence type="ECO:0000313" key="7">
    <source>
        <dbReference type="Proteomes" id="UP000005638"/>
    </source>
</evidence>
<evidence type="ECO:0000256" key="4">
    <source>
        <dbReference type="SAM" id="Phobius"/>
    </source>
</evidence>
<keyword evidence="7" id="KW-1185">Reference proteome</keyword>
<sequence length="369" mass="42647">MEVFILIVYLVLIGYSVNILWLCIGFTKVRIFSYKEVYPTTKFSIIVPFRNENKNLPNLLASFERLNYPSHLFEVILVDDDSDDRFEIPDSRFQITLMNTIRKTNSPKKDAINSAIPIVQNNWVITTDADCTVNKKWLSIYDAFIQEKTPKMVASGVLFSPVKSFLQNFQFLDLLSLQGTTIGSFGNCQAFMCNGANLCYQKTFFEELRGFEGNDEIASGDDVFLLQKAVQKDPKKVYFLKNTLATVCTKPENSFKKLLNQRVRWASKIANYQSIYSKQLGLFVFLMNFSLILLACGFLFLNFEGQLLLMVFAIKFLVDYILFRMSSEYFGKSLKYLILSTILYAFFSSFVVIYSLFGKYDWKGRTFMK</sequence>
<dbReference type="Proteomes" id="UP000005638">
    <property type="component" value="Chromosome"/>
</dbReference>
<proteinExistence type="inferred from homology"/>
<comment type="similarity">
    <text evidence="1">Belongs to the glycosyltransferase 2 family.</text>
</comment>
<dbReference type="GO" id="GO:0016757">
    <property type="term" value="F:glycosyltransferase activity"/>
    <property type="evidence" value="ECO:0007669"/>
    <property type="project" value="UniProtKB-KW"/>
</dbReference>
<feature type="transmembrane region" description="Helical" evidence="4">
    <location>
        <begin position="336"/>
        <end position="357"/>
    </location>
</feature>
<feature type="transmembrane region" description="Helical" evidence="4">
    <location>
        <begin position="307"/>
        <end position="324"/>
    </location>
</feature>
<keyword evidence="4" id="KW-0812">Transmembrane</keyword>
<dbReference type="Gene3D" id="3.90.550.10">
    <property type="entry name" value="Spore Coat Polysaccharide Biosynthesis Protein SpsA, Chain A"/>
    <property type="match status" value="1"/>
</dbReference>